<accession>A0A286TAG6</accession>
<organism evidence="2 3">
    <name type="scientific">Bifidobacterium bifidum LMG 13195</name>
    <dbReference type="NCBI Taxonomy" id="1207542"/>
    <lineage>
        <taxon>Bacteria</taxon>
        <taxon>Bacillati</taxon>
        <taxon>Actinomycetota</taxon>
        <taxon>Actinomycetes</taxon>
        <taxon>Bifidobacteriales</taxon>
        <taxon>Bifidobacteriaceae</taxon>
        <taxon>Bifidobacterium</taxon>
    </lineage>
</organism>
<evidence type="ECO:0000313" key="2">
    <source>
        <dbReference type="EMBL" id="BBA47411.1"/>
    </source>
</evidence>
<feature type="compositionally biased region" description="Basic residues" evidence="1">
    <location>
        <begin position="92"/>
        <end position="107"/>
    </location>
</feature>
<evidence type="ECO:0000256" key="1">
    <source>
        <dbReference type="SAM" id="MobiDB-lite"/>
    </source>
</evidence>
<dbReference type="Proteomes" id="UP000262177">
    <property type="component" value="Chromosome"/>
</dbReference>
<reference evidence="2 3" key="1">
    <citation type="journal article" date="2017" name="Biosci. Biotechnol. Biochem.">
        <title>Identification and characterization of a sulfoglycosidase from Bifidobacterium bifidum implicated in mucin glycan utilization.</title>
        <authorList>
            <person name="Katoh T."/>
            <person name="Maeshibu T."/>
            <person name="Kikkawa K."/>
            <person name="Gotoh A."/>
            <person name="Tomabechi Y."/>
            <person name="Nakamura M."/>
            <person name="Liao W.-H."/>
            <person name="Yamaguchi M."/>
            <person name="Ashida H."/>
            <person name="Yamamoto K."/>
            <person name="Katayama T."/>
        </authorList>
    </citation>
    <scope>NUCLEOTIDE SEQUENCE [LARGE SCALE GENOMIC DNA]</scope>
    <source>
        <strain evidence="2 3">JCM 7004</strain>
    </source>
</reference>
<dbReference type="AlphaFoldDB" id="A0A286TAG6"/>
<gene>
    <name evidence="2" type="ORF">BBJK_00547</name>
</gene>
<feature type="compositionally biased region" description="Basic residues" evidence="1">
    <location>
        <begin position="75"/>
        <end position="84"/>
    </location>
</feature>
<proteinExistence type="predicted"/>
<feature type="region of interest" description="Disordered" evidence="1">
    <location>
        <begin position="56"/>
        <end position="146"/>
    </location>
</feature>
<dbReference type="EMBL" id="AP018131">
    <property type="protein sequence ID" value="BBA47411.1"/>
    <property type="molecule type" value="Genomic_DNA"/>
</dbReference>
<protein>
    <submittedName>
        <fullName evidence="2">Uncharacterized protein</fullName>
    </submittedName>
</protein>
<name>A0A286TAG6_BIFBI</name>
<sequence>MPPRVSEYRYPSIMARPATPMVGRCMARRHGFALPRVARAGLDTASHCTIAPRLGAGRRRRRRASCDGTAERHDRIRPRARGNARRQTLQSRRPRALRYARARRRLVHPVQRAASGRPRRPSRGTGRAAAADASDPVPGPQRAACG</sequence>
<evidence type="ECO:0000313" key="3">
    <source>
        <dbReference type="Proteomes" id="UP000262177"/>
    </source>
</evidence>